<dbReference type="AlphaFoldDB" id="A0A4Z2III4"/>
<evidence type="ECO:0000313" key="2">
    <source>
        <dbReference type="Proteomes" id="UP000314294"/>
    </source>
</evidence>
<dbReference type="Proteomes" id="UP000314294">
    <property type="component" value="Unassembled WGS sequence"/>
</dbReference>
<dbReference type="EMBL" id="SRLO01000079">
    <property type="protein sequence ID" value="TNN77819.1"/>
    <property type="molecule type" value="Genomic_DNA"/>
</dbReference>
<name>A0A4Z2III4_9TELE</name>
<evidence type="ECO:0000313" key="1">
    <source>
        <dbReference type="EMBL" id="TNN77819.1"/>
    </source>
</evidence>
<proteinExistence type="predicted"/>
<accession>A0A4Z2III4</accession>
<gene>
    <name evidence="1" type="ORF">EYF80_011876</name>
</gene>
<organism evidence="1 2">
    <name type="scientific">Liparis tanakae</name>
    <name type="common">Tanaka's snailfish</name>
    <dbReference type="NCBI Taxonomy" id="230148"/>
    <lineage>
        <taxon>Eukaryota</taxon>
        <taxon>Metazoa</taxon>
        <taxon>Chordata</taxon>
        <taxon>Craniata</taxon>
        <taxon>Vertebrata</taxon>
        <taxon>Euteleostomi</taxon>
        <taxon>Actinopterygii</taxon>
        <taxon>Neopterygii</taxon>
        <taxon>Teleostei</taxon>
        <taxon>Neoteleostei</taxon>
        <taxon>Acanthomorphata</taxon>
        <taxon>Eupercaria</taxon>
        <taxon>Perciformes</taxon>
        <taxon>Cottioidei</taxon>
        <taxon>Cottales</taxon>
        <taxon>Liparidae</taxon>
        <taxon>Liparis</taxon>
    </lineage>
</organism>
<reference evidence="1 2" key="1">
    <citation type="submission" date="2019-03" db="EMBL/GenBank/DDBJ databases">
        <title>First draft genome of Liparis tanakae, snailfish: a comprehensive survey of snailfish specific genes.</title>
        <authorList>
            <person name="Kim W."/>
            <person name="Song I."/>
            <person name="Jeong J.-H."/>
            <person name="Kim D."/>
            <person name="Kim S."/>
            <person name="Ryu S."/>
            <person name="Song J.Y."/>
            <person name="Lee S.K."/>
        </authorList>
    </citation>
    <scope>NUCLEOTIDE SEQUENCE [LARGE SCALE GENOMIC DNA]</scope>
    <source>
        <tissue evidence="1">Muscle</tissue>
    </source>
</reference>
<sequence>MATAKRPIWRLQDGSPQTNGAIQSGSLCVQPPSSCPLPGLDSGLNRRYSVAALAAGVPPDSQERIQRNLLRNGDADFQHFQPRISLPRLRGVNCRSAVEEEVLRKLWRCSDAVFDALKTSGGQRWRATCKVTQVQNNNKEQL</sequence>
<keyword evidence="2" id="KW-1185">Reference proteome</keyword>
<comment type="caution">
    <text evidence="1">The sequence shown here is derived from an EMBL/GenBank/DDBJ whole genome shotgun (WGS) entry which is preliminary data.</text>
</comment>
<protein>
    <submittedName>
        <fullName evidence="1">Uncharacterized protein</fullName>
    </submittedName>
</protein>